<dbReference type="Pfam" id="PF00440">
    <property type="entry name" value="TetR_N"/>
    <property type="match status" value="1"/>
</dbReference>
<dbReference type="PRINTS" id="PR00455">
    <property type="entry name" value="HTHTETR"/>
</dbReference>
<dbReference type="SUPFAM" id="SSF46689">
    <property type="entry name" value="Homeodomain-like"/>
    <property type="match status" value="1"/>
</dbReference>
<proteinExistence type="predicted"/>
<dbReference type="PANTHER" id="PTHR47506:SF3">
    <property type="entry name" value="HTH-TYPE TRANSCRIPTIONAL REGULATOR LMRA"/>
    <property type="match status" value="1"/>
</dbReference>
<accession>Q486G7</accession>
<evidence type="ECO:0000256" key="2">
    <source>
        <dbReference type="ARBA" id="ARBA00023125"/>
    </source>
</evidence>
<dbReference type="AlphaFoldDB" id="Q486G7"/>
<protein>
    <submittedName>
        <fullName evidence="6">Transcriptional regulator, TetR family</fullName>
    </submittedName>
</protein>
<dbReference type="PROSITE" id="PS50977">
    <property type="entry name" value="HTH_TETR_2"/>
    <property type="match status" value="1"/>
</dbReference>
<evidence type="ECO:0000256" key="3">
    <source>
        <dbReference type="ARBA" id="ARBA00023163"/>
    </source>
</evidence>
<dbReference type="Proteomes" id="UP000000547">
    <property type="component" value="Chromosome"/>
</dbReference>
<keyword evidence="1" id="KW-0805">Transcription regulation</keyword>
<dbReference type="PANTHER" id="PTHR47506">
    <property type="entry name" value="TRANSCRIPTIONAL REGULATORY PROTEIN"/>
    <property type="match status" value="1"/>
</dbReference>
<sequence>MQPRRQHLIDTALTLFNQQGYHATGIDLILSQAKVSKATLYKHFRSKDELILAVLEQRHHQVLSMLSSKIDDLEKESSLGIFAIFDALHEWFNSDTFYGCNFINASAEYSDAQHPIFLFSQKHKQQVVELIKTKLPAGNESKADQIDLLIEGAIVMAHTRGMKKSALMAKEMAKKLILPSD</sequence>
<dbReference type="RefSeq" id="WP_011042142.1">
    <property type="nucleotide sequence ID" value="NC_003910.7"/>
</dbReference>
<keyword evidence="3" id="KW-0804">Transcription</keyword>
<evidence type="ECO:0000313" key="7">
    <source>
        <dbReference type="Proteomes" id="UP000000547"/>
    </source>
</evidence>
<dbReference type="STRING" id="167879.CPS_1305"/>
<dbReference type="InterPro" id="IPR001647">
    <property type="entry name" value="HTH_TetR"/>
</dbReference>
<dbReference type="InterPro" id="IPR036271">
    <property type="entry name" value="Tet_transcr_reg_TetR-rel_C_sf"/>
</dbReference>
<evidence type="ECO:0000256" key="1">
    <source>
        <dbReference type="ARBA" id="ARBA00023015"/>
    </source>
</evidence>
<dbReference type="SUPFAM" id="SSF48498">
    <property type="entry name" value="Tetracyclin repressor-like, C-terminal domain"/>
    <property type="match status" value="1"/>
</dbReference>
<name>Q486G7_COLP3</name>
<evidence type="ECO:0000313" key="6">
    <source>
        <dbReference type="EMBL" id="AAZ28255.1"/>
    </source>
</evidence>
<evidence type="ECO:0000256" key="4">
    <source>
        <dbReference type="PROSITE-ProRule" id="PRU00335"/>
    </source>
</evidence>
<organism evidence="6 7">
    <name type="scientific">Colwellia psychrerythraea (strain 34H / ATCC BAA-681)</name>
    <name type="common">Vibrio psychroerythus</name>
    <dbReference type="NCBI Taxonomy" id="167879"/>
    <lineage>
        <taxon>Bacteria</taxon>
        <taxon>Pseudomonadati</taxon>
        <taxon>Pseudomonadota</taxon>
        <taxon>Gammaproteobacteria</taxon>
        <taxon>Alteromonadales</taxon>
        <taxon>Colwelliaceae</taxon>
        <taxon>Colwellia</taxon>
    </lineage>
</organism>
<evidence type="ECO:0000259" key="5">
    <source>
        <dbReference type="PROSITE" id="PS50977"/>
    </source>
</evidence>
<gene>
    <name evidence="6" type="ordered locus">CPS_1305</name>
</gene>
<dbReference type="HOGENOM" id="CLU_069356_23_2_6"/>
<feature type="DNA-binding region" description="H-T-H motif" evidence="4">
    <location>
        <begin position="25"/>
        <end position="44"/>
    </location>
</feature>
<keyword evidence="2 4" id="KW-0238">DNA-binding</keyword>
<reference evidence="6" key="1">
    <citation type="journal article" date="2005" name="Proc. Natl. Acad. Sci. U.S.A.">
        <title>The psychrophilic lifestyle as revealed by the genome sequence of Colwellia psychrerythraea 34H through genomic and proteomic analyses.</title>
        <authorList>
            <person name="Methe B.A."/>
            <person name="Nelson K.E."/>
            <person name="Deming J.W."/>
            <person name="Momen B."/>
            <person name="Melamud E."/>
            <person name="Zhang X."/>
            <person name="Moult J."/>
            <person name="Madupu R."/>
            <person name="Nelson W.C."/>
            <person name="Dodson R.J."/>
            <person name="Brinkac L.M."/>
            <person name="Daugherty S.C."/>
            <person name="Durkin A.S."/>
            <person name="DeBoy R.T."/>
            <person name="Kolonay J.F."/>
            <person name="Sullivan S.A."/>
            <person name="Zhou L."/>
            <person name="Davidsen T.M."/>
            <person name="Wu M."/>
            <person name="Huston A.L."/>
            <person name="Lewis M."/>
            <person name="Weaver B."/>
            <person name="Weidman J.F."/>
            <person name="Khouri H."/>
            <person name="Utterback T.R."/>
            <person name="Feldblyum T.V."/>
            <person name="Fraser C.M."/>
        </authorList>
    </citation>
    <scope>NUCLEOTIDE SEQUENCE [LARGE SCALE GENOMIC DNA]</scope>
    <source>
        <strain evidence="6">34H</strain>
    </source>
</reference>
<dbReference type="Gene3D" id="1.10.357.10">
    <property type="entry name" value="Tetracycline Repressor, domain 2"/>
    <property type="match status" value="1"/>
</dbReference>
<dbReference type="KEGG" id="cps:CPS_1305"/>
<dbReference type="GO" id="GO:0003677">
    <property type="term" value="F:DNA binding"/>
    <property type="evidence" value="ECO:0007669"/>
    <property type="project" value="UniProtKB-UniRule"/>
</dbReference>
<feature type="domain" description="HTH tetR-type" evidence="5">
    <location>
        <begin position="2"/>
        <end position="62"/>
    </location>
</feature>
<dbReference type="InterPro" id="IPR009057">
    <property type="entry name" value="Homeodomain-like_sf"/>
</dbReference>
<dbReference type="EMBL" id="CP000083">
    <property type="protein sequence ID" value="AAZ28255.1"/>
    <property type="molecule type" value="Genomic_DNA"/>
</dbReference>